<dbReference type="AlphaFoldDB" id="A0A1Y1IC65"/>
<dbReference type="PANTHER" id="PTHR31252">
    <property type="entry name" value="DUF4419 DOMAIN-CONTAINING PROTEIN"/>
    <property type="match status" value="1"/>
</dbReference>
<sequence length="376" mass="41343">MTTGASSKKRYAEKEVFDCSEGMVLPTGSGKFESGLLGAITAAYAGRYCLHLRPDDIWLAVSQGVSAHLQADKNAEKYRKTFVDHEGKKDILVDVTDFLTGKKTLLEWPKCVQLIVDELDDLVKGETTKVSVNDFSTTDFVAKTSSQIVLMDSMKHYFVYKMGIAGCARRKSVPECGIPSVTLHGMLADWEALTEKTRALRALNIGLDWWLDTLETVLERLVGTYRGNVDQDWWSRVLSAESGHQSGPSPQHISGWLCAFFPYEEVKGVMRRRKAIDRENPPSGLVECPFILVDARVKPGVQTDNLLVAGSCGVSVTEDGKGVMPCTGWLVKTDPSNGNKFEAAKIVAGDYAADQAERESPKRQAFESGSETDSSE</sequence>
<protein>
    <submittedName>
        <fullName evidence="2">Uncharacterized protein</fullName>
    </submittedName>
</protein>
<keyword evidence="3" id="KW-1185">Reference proteome</keyword>
<evidence type="ECO:0000313" key="2">
    <source>
        <dbReference type="EMBL" id="GAQ86296.1"/>
    </source>
</evidence>
<name>A0A1Y1IC65_KLENI</name>
<evidence type="ECO:0000313" key="3">
    <source>
        <dbReference type="Proteomes" id="UP000054558"/>
    </source>
</evidence>
<reference evidence="2 3" key="1">
    <citation type="journal article" date="2014" name="Nat. Commun.">
        <title>Klebsormidium flaccidum genome reveals primary factors for plant terrestrial adaptation.</title>
        <authorList>
            <person name="Hori K."/>
            <person name="Maruyama F."/>
            <person name="Fujisawa T."/>
            <person name="Togashi T."/>
            <person name="Yamamoto N."/>
            <person name="Seo M."/>
            <person name="Sato S."/>
            <person name="Yamada T."/>
            <person name="Mori H."/>
            <person name="Tajima N."/>
            <person name="Moriyama T."/>
            <person name="Ikeuchi M."/>
            <person name="Watanabe M."/>
            <person name="Wada H."/>
            <person name="Kobayashi K."/>
            <person name="Saito M."/>
            <person name="Masuda T."/>
            <person name="Sasaki-Sekimoto Y."/>
            <person name="Mashiguchi K."/>
            <person name="Awai K."/>
            <person name="Shimojima M."/>
            <person name="Masuda S."/>
            <person name="Iwai M."/>
            <person name="Nobusawa T."/>
            <person name="Narise T."/>
            <person name="Kondo S."/>
            <person name="Saito H."/>
            <person name="Sato R."/>
            <person name="Murakawa M."/>
            <person name="Ihara Y."/>
            <person name="Oshima-Yamada Y."/>
            <person name="Ohtaka K."/>
            <person name="Satoh M."/>
            <person name="Sonobe K."/>
            <person name="Ishii M."/>
            <person name="Ohtani R."/>
            <person name="Kanamori-Sato M."/>
            <person name="Honoki R."/>
            <person name="Miyazaki D."/>
            <person name="Mochizuki H."/>
            <person name="Umetsu J."/>
            <person name="Higashi K."/>
            <person name="Shibata D."/>
            <person name="Kamiya Y."/>
            <person name="Sato N."/>
            <person name="Nakamura Y."/>
            <person name="Tabata S."/>
            <person name="Ida S."/>
            <person name="Kurokawa K."/>
            <person name="Ohta H."/>
        </authorList>
    </citation>
    <scope>NUCLEOTIDE SEQUENCE [LARGE SCALE GENOMIC DNA]</scope>
    <source>
        <strain evidence="2 3">NIES-2285</strain>
    </source>
</reference>
<accession>A0A1Y1IC65</accession>
<dbReference type="PANTHER" id="PTHR31252:SF11">
    <property type="entry name" value="DUF4419 DOMAIN-CONTAINING PROTEIN"/>
    <property type="match status" value="1"/>
</dbReference>
<evidence type="ECO:0000256" key="1">
    <source>
        <dbReference type="SAM" id="MobiDB-lite"/>
    </source>
</evidence>
<feature type="region of interest" description="Disordered" evidence="1">
    <location>
        <begin position="352"/>
        <end position="376"/>
    </location>
</feature>
<dbReference type="Proteomes" id="UP000054558">
    <property type="component" value="Unassembled WGS sequence"/>
</dbReference>
<feature type="compositionally biased region" description="Basic and acidic residues" evidence="1">
    <location>
        <begin position="355"/>
        <end position="365"/>
    </location>
</feature>
<feature type="compositionally biased region" description="Polar residues" evidence="1">
    <location>
        <begin position="367"/>
        <end position="376"/>
    </location>
</feature>
<proteinExistence type="predicted"/>
<dbReference type="STRING" id="105231.A0A1Y1IC65"/>
<organism evidence="2 3">
    <name type="scientific">Klebsormidium nitens</name>
    <name type="common">Green alga</name>
    <name type="synonym">Ulothrix nitens</name>
    <dbReference type="NCBI Taxonomy" id="105231"/>
    <lineage>
        <taxon>Eukaryota</taxon>
        <taxon>Viridiplantae</taxon>
        <taxon>Streptophyta</taxon>
        <taxon>Klebsormidiophyceae</taxon>
        <taxon>Klebsormidiales</taxon>
        <taxon>Klebsormidiaceae</taxon>
        <taxon>Klebsormidium</taxon>
    </lineage>
</organism>
<gene>
    <name evidence="2" type="ORF">KFL_002810040</name>
</gene>
<dbReference type="OrthoDB" id="9978173at2759"/>
<dbReference type="InterPro" id="IPR025533">
    <property type="entry name" value="DUF4419"/>
</dbReference>
<dbReference type="Pfam" id="PF14388">
    <property type="entry name" value="DUF4419"/>
    <property type="match status" value="1"/>
</dbReference>
<dbReference type="EMBL" id="DF237230">
    <property type="protein sequence ID" value="GAQ86296.1"/>
    <property type="molecule type" value="Genomic_DNA"/>
</dbReference>
<dbReference type="OMA" id="IVPELRW"/>